<protein>
    <submittedName>
        <fullName evidence="14">RAS guanyl-releasing protein 4 isoform X1</fullName>
    </submittedName>
</protein>
<feature type="compositionally biased region" description="Low complexity" evidence="8">
    <location>
        <begin position="643"/>
        <end position="654"/>
    </location>
</feature>
<dbReference type="InterPro" id="IPR046349">
    <property type="entry name" value="C1-like_sf"/>
</dbReference>
<comment type="similarity">
    <text evidence="1">Belongs to the RASGRP family.</text>
</comment>
<evidence type="ECO:0000256" key="1">
    <source>
        <dbReference type="ARBA" id="ARBA00009566"/>
    </source>
</evidence>
<dbReference type="SMART" id="SM00109">
    <property type="entry name" value="C1"/>
    <property type="match status" value="1"/>
</dbReference>
<dbReference type="FunFam" id="3.30.60.20:FF:000037">
    <property type="entry name" value="RAS guanyl releasing protein 4"/>
    <property type="match status" value="1"/>
</dbReference>
<name>A0A6P9DNR9_PANGU</name>
<dbReference type="SMART" id="SM00229">
    <property type="entry name" value="RasGEFN"/>
    <property type="match status" value="1"/>
</dbReference>
<dbReference type="KEGG" id="pgut:117677713"/>
<dbReference type="AlphaFoldDB" id="A0A6P9DNR9"/>
<dbReference type="InterPro" id="IPR002048">
    <property type="entry name" value="EF_hand_dom"/>
</dbReference>
<dbReference type="InterPro" id="IPR000651">
    <property type="entry name" value="Ras-like_Gua-exchang_fac_N"/>
</dbReference>
<dbReference type="Pfam" id="PF00617">
    <property type="entry name" value="RasGEF"/>
    <property type="match status" value="1"/>
</dbReference>
<keyword evidence="5" id="KW-0862">Zinc</keyword>
<feature type="domain" description="Phorbol-ester/DAG-type" evidence="10">
    <location>
        <begin position="543"/>
        <end position="593"/>
    </location>
</feature>
<keyword evidence="3" id="KW-0479">Metal-binding</keyword>
<dbReference type="Proteomes" id="UP001652622">
    <property type="component" value="Unplaced"/>
</dbReference>
<dbReference type="SUPFAM" id="SSF48366">
    <property type="entry name" value="Ras GEF"/>
    <property type="match status" value="1"/>
</dbReference>
<dbReference type="GO" id="GO:0005886">
    <property type="term" value="C:plasma membrane"/>
    <property type="evidence" value="ECO:0007669"/>
    <property type="project" value="TreeGrafter"/>
</dbReference>
<dbReference type="PROSITE" id="PS50009">
    <property type="entry name" value="RASGEF_CAT"/>
    <property type="match status" value="1"/>
</dbReference>
<feature type="region of interest" description="Disordered" evidence="8">
    <location>
        <begin position="1"/>
        <end position="27"/>
    </location>
</feature>
<dbReference type="PROSITE" id="PS50222">
    <property type="entry name" value="EF_HAND_2"/>
    <property type="match status" value="1"/>
</dbReference>
<dbReference type="Pfam" id="PF00130">
    <property type="entry name" value="C1_1"/>
    <property type="match status" value="1"/>
</dbReference>
<evidence type="ECO:0000256" key="4">
    <source>
        <dbReference type="ARBA" id="ARBA00022771"/>
    </source>
</evidence>
<keyword evidence="4" id="KW-0863">Zinc-finger</keyword>
<feature type="domain" description="Ras-GEF" evidence="9">
    <location>
        <begin position="207"/>
        <end position="438"/>
    </location>
</feature>
<feature type="region of interest" description="Disordered" evidence="8">
    <location>
        <begin position="643"/>
        <end position="682"/>
    </location>
</feature>
<dbReference type="RefSeq" id="XP_034293996.1">
    <property type="nucleotide sequence ID" value="XM_034438105.1"/>
</dbReference>
<evidence type="ECO:0000313" key="14">
    <source>
        <dbReference type="RefSeq" id="XP_034293996.1"/>
    </source>
</evidence>
<dbReference type="Gene3D" id="1.20.870.10">
    <property type="entry name" value="Son of sevenless (SoS) protein Chain: S domain 1"/>
    <property type="match status" value="1"/>
</dbReference>
<feature type="domain" description="N-terminal Ras-GEF" evidence="11">
    <location>
        <begin position="55"/>
        <end position="178"/>
    </location>
</feature>
<evidence type="ECO:0000256" key="8">
    <source>
        <dbReference type="SAM" id="MobiDB-lite"/>
    </source>
</evidence>
<accession>A0A6P9DNR9</accession>
<dbReference type="Gene3D" id="3.30.60.20">
    <property type="match status" value="1"/>
</dbReference>
<dbReference type="CDD" id="cd00155">
    <property type="entry name" value="RasGEF"/>
    <property type="match status" value="1"/>
</dbReference>
<evidence type="ECO:0000256" key="5">
    <source>
        <dbReference type="ARBA" id="ARBA00022833"/>
    </source>
</evidence>
<evidence type="ECO:0000259" key="12">
    <source>
        <dbReference type="PROSITE" id="PS50222"/>
    </source>
</evidence>
<dbReference type="PROSITE" id="PS50081">
    <property type="entry name" value="ZF_DAG_PE_2"/>
    <property type="match status" value="1"/>
</dbReference>
<keyword evidence="6" id="KW-0106">Calcium</keyword>
<dbReference type="GO" id="GO:0007265">
    <property type="term" value="P:Ras protein signal transduction"/>
    <property type="evidence" value="ECO:0007669"/>
    <property type="project" value="TreeGrafter"/>
</dbReference>
<dbReference type="InterPro" id="IPR023578">
    <property type="entry name" value="Ras_GEF_dom_sf"/>
</dbReference>
<dbReference type="InParanoid" id="A0A6P9DNR9"/>
<reference evidence="14" key="1">
    <citation type="submission" date="2025-08" db="UniProtKB">
        <authorList>
            <consortium name="RefSeq"/>
        </authorList>
    </citation>
    <scope>IDENTIFICATION</scope>
    <source>
        <tissue evidence="14">Blood</tissue>
    </source>
</reference>
<evidence type="ECO:0000256" key="6">
    <source>
        <dbReference type="ARBA" id="ARBA00022837"/>
    </source>
</evidence>
<dbReference type="InterPro" id="IPR020454">
    <property type="entry name" value="DAG/PE-bd"/>
</dbReference>
<dbReference type="SUPFAM" id="SSF47473">
    <property type="entry name" value="EF-hand"/>
    <property type="match status" value="1"/>
</dbReference>
<dbReference type="FunFam" id="1.10.840.10:FF:000003">
    <property type="entry name" value="Ras guanyl-releasing protein 3 isoform 1"/>
    <property type="match status" value="1"/>
</dbReference>
<dbReference type="PANTHER" id="PTHR23113:SF157">
    <property type="entry name" value="RAS GUANYL-RELEASING PROTEIN 4"/>
    <property type="match status" value="1"/>
</dbReference>
<dbReference type="CTD" id="115727"/>
<evidence type="ECO:0000259" key="9">
    <source>
        <dbReference type="PROSITE" id="PS50009"/>
    </source>
</evidence>
<dbReference type="InterPro" id="IPR008937">
    <property type="entry name" value="Ras-like_GEF"/>
</dbReference>
<dbReference type="Gene3D" id="1.10.840.10">
    <property type="entry name" value="Ras guanine-nucleotide exchange factors catalytic domain"/>
    <property type="match status" value="1"/>
</dbReference>
<evidence type="ECO:0000259" key="10">
    <source>
        <dbReference type="PROSITE" id="PS50081"/>
    </source>
</evidence>
<evidence type="ECO:0000259" key="11">
    <source>
        <dbReference type="PROSITE" id="PS50212"/>
    </source>
</evidence>
<dbReference type="CDD" id="cd06224">
    <property type="entry name" value="REM"/>
    <property type="match status" value="1"/>
</dbReference>
<dbReference type="InterPro" id="IPR002219">
    <property type="entry name" value="PKC_DAG/PE"/>
</dbReference>
<dbReference type="InterPro" id="IPR001895">
    <property type="entry name" value="RASGEF_cat_dom"/>
</dbReference>
<keyword evidence="13" id="KW-1185">Reference proteome</keyword>
<dbReference type="GO" id="GO:0005509">
    <property type="term" value="F:calcium ion binding"/>
    <property type="evidence" value="ECO:0007669"/>
    <property type="project" value="InterPro"/>
</dbReference>
<feature type="domain" description="EF-hand" evidence="12">
    <location>
        <begin position="472"/>
        <end position="507"/>
    </location>
</feature>
<dbReference type="InterPro" id="IPR036964">
    <property type="entry name" value="RASGEF_cat_dom_sf"/>
</dbReference>
<evidence type="ECO:0000256" key="7">
    <source>
        <dbReference type="PROSITE-ProRule" id="PRU00168"/>
    </source>
</evidence>
<feature type="compositionally biased region" description="Low complexity" evidence="8">
    <location>
        <begin position="662"/>
        <end position="682"/>
    </location>
</feature>
<gene>
    <name evidence="14" type="primary">RASGRP4</name>
</gene>
<dbReference type="InterPro" id="IPR011992">
    <property type="entry name" value="EF-hand-dom_pair"/>
</dbReference>
<keyword evidence="2 7" id="KW-0344">Guanine-nucleotide releasing factor</keyword>
<dbReference type="GO" id="GO:0005085">
    <property type="term" value="F:guanyl-nucleotide exchange factor activity"/>
    <property type="evidence" value="ECO:0007669"/>
    <property type="project" value="UniProtKB-KW"/>
</dbReference>
<dbReference type="OMA" id="ICHKQCK"/>
<proteinExistence type="inferred from homology"/>
<dbReference type="Gene3D" id="1.10.238.10">
    <property type="entry name" value="EF-hand"/>
    <property type="match status" value="1"/>
</dbReference>
<evidence type="ECO:0000256" key="2">
    <source>
        <dbReference type="ARBA" id="ARBA00022658"/>
    </source>
</evidence>
<dbReference type="PROSITE" id="PS00479">
    <property type="entry name" value="ZF_DAG_PE_1"/>
    <property type="match status" value="1"/>
</dbReference>
<feature type="compositionally biased region" description="Basic residues" evidence="8">
    <location>
        <begin position="1"/>
        <end position="10"/>
    </location>
</feature>
<sequence>MIRRESKRRSRTEAAGKMDSSTLPGASKIYRRKSRRHMTCPNPREINQALASISLGELNRSCTLEELIEKCLRSFDVDGKLCTSDFMVNMTLTVHSWVVPSAELARRLLTLYQESAQDKNPSRQLRICHFVRYWLVNYPEAFHLDPHLEEVITEILEVVRNQGPAGHNNMLDTSCMVSHTWNRSLSCQHSPAGGKKRKVSLLFDHLDPGELADHLSYLEFKAFCRLSYLDFQNYVLRGSVHGISALERAITLFNSISQWVQVMILKRPTPQQRAEVFTKFIHVTQKLRQLQNFNTLMAIVGGLCHSTIARLKETHALLPSEVTKVLAEMTELLSSSGNYGAYRRAYADCKDFKIPIVGVHLKDLVTLHEALPDRVEGGRLNLSKLQRLYEPVWEFRLQQRAQPPFEANKDLVHLLTLSLDLYYSEEEIYALSYSREPRCLKLLPSTHFKPPVVVEWAPRVANKSDRLAVKRHVQQMVESVFKNYDPDQRGCISQEDFETISMSFPFSFYGLEREREGTWNRDNLSEYFMRACAIFSKLGHVVLHDFQEVTFKKPTFCDHCGGFLWGVSKQGYRCRDCAMICHKHCKNHVEVECHTRRFPSSSSSSSDSTPRTSTATLAMSYHPSSGSEEDMFLFPPGWEQGKSPVVSLSSSPGSRMVKHASTQTEQATPAAEEQEGQPADGCNKTQKQLLELVKELEKERDRLLTANRSLQNRYTQLEAENRRLLKTGSPGSLYEIAPRFI</sequence>
<dbReference type="PRINTS" id="PR00008">
    <property type="entry name" value="DAGPEDOMAIN"/>
</dbReference>
<dbReference type="SUPFAM" id="SSF57889">
    <property type="entry name" value="Cysteine-rich domain"/>
    <property type="match status" value="1"/>
</dbReference>
<evidence type="ECO:0000313" key="13">
    <source>
        <dbReference type="Proteomes" id="UP001652622"/>
    </source>
</evidence>
<organism evidence="13 14">
    <name type="scientific">Pantherophis guttatus</name>
    <name type="common">Corn snake</name>
    <name type="synonym">Elaphe guttata</name>
    <dbReference type="NCBI Taxonomy" id="94885"/>
    <lineage>
        <taxon>Eukaryota</taxon>
        <taxon>Metazoa</taxon>
        <taxon>Chordata</taxon>
        <taxon>Craniata</taxon>
        <taxon>Vertebrata</taxon>
        <taxon>Euteleostomi</taxon>
        <taxon>Lepidosauria</taxon>
        <taxon>Squamata</taxon>
        <taxon>Bifurcata</taxon>
        <taxon>Unidentata</taxon>
        <taxon>Episquamata</taxon>
        <taxon>Toxicofera</taxon>
        <taxon>Serpentes</taxon>
        <taxon>Colubroidea</taxon>
        <taxon>Colubridae</taxon>
        <taxon>Colubrinae</taxon>
        <taxon>Pantherophis</taxon>
    </lineage>
</organism>
<dbReference type="GO" id="GO:0008270">
    <property type="term" value="F:zinc ion binding"/>
    <property type="evidence" value="ECO:0007669"/>
    <property type="project" value="UniProtKB-KW"/>
</dbReference>
<dbReference type="PANTHER" id="PTHR23113">
    <property type="entry name" value="GUANINE NUCLEOTIDE EXCHANGE FACTOR"/>
    <property type="match status" value="1"/>
</dbReference>
<dbReference type="PROSITE" id="PS50212">
    <property type="entry name" value="RASGEF_NTER"/>
    <property type="match status" value="1"/>
</dbReference>
<evidence type="ECO:0000256" key="3">
    <source>
        <dbReference type="ARBA" id="ARBA00022723"/>
    </source>
</evidence>
<dbReference type="SMART" id="SM00147">
    <property type="entry name" value="RasGEF"/>
    <property type="match status" value="1"/>
</dbReference>
<dbReference type="GeneID" id="117677713"/>